<dbReference type="GO" id="GO:0008495">
    <property type="term" value="F:protoheme IX farnesyltransferase activity"/>
    <property type="evidence" value="ECO:0007669"/>
    <property type="project" value="UniProtKB-UniRule"/>
</dbReference>
<evidence type="ECO:0000313" key="15">
    <source>
        <dbReference type="EMBL" id="EAT12376.1"/>
    </source>
</evidence>
<evidence type="ECO:0000256" key="13">
    <source>
        <dbReference type="ARBA" id="ARBA00047690"/>
    </source>
</evidence>
<evidence type="ECO:0000256" key="1">
    <source>
        <dbReference type="ARBA" id="ARBA00004651"/>
    </source>
</evidence>
<feature type="transmembrane region" description="Helical" evidence="14">
    <location>
        <begin position="21"/>
        <end position="41"/>
    </location>
</feature>
<dbReference type="CDD" id="cd13957">
    <property type="entry name" value="PT_UbiA_Cox10"/>
    <property type="match status" value="1"/>
</dbReference>
<comment type="catalytic activity">
    <reaction evidence="13 14">
        <text>heme b + (2E,6E)-farnesyl diphosphate + H2O = Fe(II)-heme o + diphosphate</text>
        <dbReference type="Rhea" id="RHEA:28070"/>
        <dbReference type="ChEBI" id="CHEBI:15377"/>
        <dbReference type="ChEBI" id="CHEBI:33019"/>
        <dbReference type="ChEBI" id="CHEBI:60344"/>
        <dbReference type="ChEBI" id="CHEBI:60530"/>
        <dbReference type="ChEBI" id="CHEBI:175763"/>
        <dbReference type="EC" id="2.5.1.141"/>
    </reaction>
</comment>
<keyword evidence="9 14" id="KW-0472">Membrane</keyword>
<keyword evidence="7 14" id="KW-1133">Transmembrane helix</keyword>
<dbReference type="STRING" id="207949.RED65_16101"/>
<evidence type="ECO:0000256" key="10">
    <source>
        <dbReference type="ARBA" id="ARBA00030253"/>
    </source>
</evidence>
<dbReference type="HAMAP" id="MF_00154">
    <property type="entry name" value="CyoE_CtaB"/>
    <property type="match status" value="1"/>
</dbReference>
<evidence type="ECO:0000256" key="8">
    <source>
        <dbReference type="ARBA" id="ARBA00023133"/>
    </source>
</evidence>
<keyword evidence="4 14" id="KW-1003">Cell membrane</keyword>
<proteinExistence type="inferred from homology"/>
<dbReference type="EC" id="2.5.1.141" evidence="3 14"/>
<feature type="transmembrane region" description="Helical" evidence="14">
    <location>
        <begin position="245"/>
        <end position="265"/>
    </location>
</feature>
<dbReference type="EMBL" id="AAQH01000007">
    <property type="protein sequence ID" value="EAT12376.1"/>
    <property type="molecule type" value="Genomic_DNA"/>
</dbReference>
<feature type="transmembrane region" description="Helical" evidence="14">
    <location>
        <begin position="47"/>
        <end position="73"/>
    </location>
</feature>
<dbReference type="Gene3D" id="1.10.357.140">
    <property type="entry name" value="UbiA prenyltransferase"/>
    <property type="match status" value="1"/>
</dbReference>
<evidence type="ECO:0000256" key="14">
    <source>
        <dbReference type="HAMAP-Rule" id="MF_00154"/>
    </source>
</evidence>
<dbReference type="RefSeq" id="WP_007018185.1">
    <property type="nucleotide sequence ID" value="NZ_CH724116.1"/>
</dbReference>
<comment type="miscellaneous">
    <text evidence="14">Carbon 2 of the heme B porphyrin ring is defined according to the Fischer nomenclature.</text>
</comment>
<dbReference type="PANTHER" id="PTHR43448:SF7">
    <property type="entry name" value="4-HYDROXYBENZOATE SOLANESYLTRANSFERASE"/>
    <property type="match status" value="1"/>
</dbReference>
<dbReference type="InterPro" id="IPR000537">
    <property type="entry name" value="UbiA_prenyltransferase"/>
</dbReference>
<dbReference type="OrthoDB" id="9814417at2"/>
<evidence type="ECO:0000313" key="16">
    <source>
        <dbReference type="Proteomes" id="UP000004263"/>
    </source>
</evidence>
<evidence type="ECO:0000256" key="12">
    <source>
        <dbReference type="ARBA" id="ARBA00042475"/>
    </source>
</evidence>
<comment type="subcellular location">
    <subcellularLocation>
        <location evidence="1 14">Cell membrane</location>
        <topology evidence="1 14">Multi-pass membrane protein</topology>
    </subcellularLocation>
</comment>
<protein>
    <recommendedName>
        <fullName evidence="11 14">Protoheme IX farnesyltransferase</fullName>
        <ecNumber evidence="3 14">2.5.1.141</ecNumber>
    </recommendedName>
    <alternativeName>
        <fullName evidence="12 14">Heme B farnesyltransferase</fullName>
    </alternativeName>
    <alternativeName>
        <fullName evidence="10 14">Heme O synthase</fullName>
    </alternativeName>
</protein>
<feature type="transmembrane region" description="Helical" evidence="14">
    <location>
        <begin position="94"/>
        <end position="116"/>
    </location>
</feature>
<name>Q1N2N1_9GAMM</name>
<reference evidence="15 16" key="1">
    <citation type="submission" date="2006-03" db="EMBL/GenBank/DDBJ databases">
        <authorList>
            <person name="Pinhassi J."/>
            <person name="Pedros-Alio C."/>
            <person name="Ferriera S."/>
            <person name="Johnson J."/>
            <person name="Kravitz S."/>
            <person name="Halpern A."/>
            <person name="Remington K."/>
            <person name="Beeson K."/>
            <person name="Tran B."/>
            <person name="Rogers Y.-H."/>
            <person name="Friedman R."/>
            <person name="Venter J.C."/>
        </authorList>
    </citation>
    <scope>NUCLEOTIDE SEQUENCE [LARGE SCALE GENOMIC DNA]</scope>
    <source>
        <strain evidence="15 16">RED65</strain>
    </source>
</reference>
<evidence type="ECO:0000256" key="4">
    <source>
        <dbReference type="ARBA" id="ARBA00022475"/>
    </source>
</evidence>
<dbReference type="NCBIfam" id="NF003349">
    <property type="entry name" value="PRK04375.1-2"/>
    <property type="match status" value="1"/>
</dbReference>
<feature type="transmembrane region" description="Helical" evidence="14">
    <location>
        <begin position="122"/>
        <end position="141"/>
    </location>
</feature>
<feature type="transmembrane region" description="Helical" evidence="14">
    <location>
        <begin position="217"/>
        <end position="239"/>
    </location>
</feature>
<evidence type="ECO:0000256" key="7">
    <source>
        <dbReference type="ARBA" id="ARBA00022989"/>
    </source>
</evidence>
<comment type="similarity">
    <text evidence="14">Belongs to the UbiA prenyltransferase family. Protoheme IX farnesyltransferase subfamily.</text>
</comment>
<dbReference type="HOGENOM" id="CLU_029631_0_2_6"/>
<keyword evidence="8 14" id="KW-0350">Heme biosynthesis</keyword>
<dbReference type="AlphaFoldDB" id="Q1N2N1"/>
<evidence type="ECO:0000256" key="11">
    <source>
        <dbReference type="ARBA" id="ARBA00040810"/>
    </source>
</evidence>
<dbReference type="GO" id="GO:0005886">
    <property type="term" value="C:plasma membrane"/>
    <property type="evidence" value="ECO:0007669"/>
    <property type="project" value="UniProtKB-SubCell"/>
</dbReference>
<keyword evidence="16" id="KW-1185">Reference proteome</keyword>
<dbReference type="Pfam" id="PF01040">
    <property type="entry name" value="UbiA"/>
    <property type="match status" value="1"/>
</dbReference>
<dbReference type="Proteomes" id="UP000004263">
    <property type="component" value="Unassembled WGS sequence"/>
</dbReference>
<accession>Q1N2N1</accession>
<organism evidence="15 16">
    <name type="scientific">Bermanella marisrubri</name>
    <dbReference type="NCBI Taxonomy" id="207949"/>
    <lineage>
        <taxon>Bacteria</taxon>
        <taxon>Pseudomonadati</taxon>
        <taxon>Pseudomonadota</taxon>
        <taxon>Gammaproteobacteria</taxon>
        <taxon>Oceanospirillales</taxon>
        <taxon>Oceanospirillaceae</taxon>
        <taxon>Bermanella</taxon>
    </lineage>
</organism>
<feature type="transmembrane region" description="Helical" evidence="14">
    <location>
        <begin position="277"/>
        <end position="297"/>
    </location>
</feature>
<evidence type="ECO:0000256" key="5">
    <source>
        <dbReference type="ARBA" id="ARBA00022679"/>
    </source>
</evidence>
<dbReference type="InterPro" id="IPR006369">
    <property type="entry name" value="Protohaem_IX_farnesylTrfase"/>
</dbReference>
<comment type="pathway">
    <text evidence="2 14">Porphyrin-containing compound metabolism; heme O biosynthesis; heme O from protoheme: step 1/1.</text>
</comment>
<feature type="transmembrane region" description="Helical" evidence="14">
    <location>
        <begin position="175"/>
        <end position="196"/>
    </location>
</feature>
<keyword evidence="5 14" id="KW-0808">Transferase</keyword>
<sequence>MEKVLKFGELKNAFSLKDYFAMTKFKVVLVMLFTVLVGFLLGSDTNINLWLMTCTLLGVAGCAMSGAVLNHLIDRFRDQKMQRTKRRPVASGKVSTESAFAFSMLLLTAGAGLLFWQVNALTAWLSIASMFAYGVIYSLWLKPATPQNITVGGLAGAMPPLLGHAAIAGHVAPEALLWVLIIFTWTPPHFWALAIYKRDDYAKADVPMMPVTHGIEFTAFQAWLYCLLLCVVSVMPVLIGSQGLIYLVMATYINAKFTWLTYRMWCDPSNTRARKTFRYSIVYIMWLFAALLLDHYVQLIAFS</sequence>
<dbReference type="InterPro" id="IPR044878">
    <property type="entry name" value="UbiA_sf"/>
</dbReference>
<gene>
    <name evidence="14" type="primary">cyoE</name>
    <name evidence="15" type="ORF">RED65_16101</name>
</gene>
<evidence type="ECO:0000256" key="6">
    <source>
        <dbReference type="ARBA" id="ARBA00022692"/>
    </source>
</evidence>
<evidence type="ECO:0000256" key="3">
    <source>
        <dbReference type="ARBA" id="ARBA00012292"/>
    </source>
</evidence>
<evidence type="ECO:0000256" key="2">
    <source>
        <dbReference type="ARBA" id="ARBA00004919"/>
    </source>
</evidence>
<dbReference type="GO" id="GO:0048034">
    <property type="term" value="P:heme O biosynthetic process"/>
    <property type="evidence" value="ECO:0007669"/>
    <property type="project" value="UniProtKB-UniRule"/>
</dbReference>
<evidence type="ECO:0000256" key="9">
    <source>
        <dbReference type="ARBA" id="ARBA00023136"/>
    </source>
</evidence>
<dbReference type="PANTHER" id="PTHR43448">
    <property type="entry name" value="PROTOHEME IX FARNESYLTRANSFERASE, MITOCHONDRIAL"/>
    <property type="match status" value="1"/>
</dbReference>
<dbReference type="NCBIfam" id="TIGR01473">
    <property type="entry name" value="cyoE_ctaB"/>
    <property type="match status" value="1"/>
</dbReference>
<dbReference type="UniPathway" id="UPA00834">
    <property type="reaction ID" value="UER00712"/>
</dbReference>
<comment type="function">
    <text evidence="14">Converts heme B (protoheme IX) to heme O by substitution of the vinyl group on carbon 2 of heme B porphyrin ring with a hydroxyethyl farnesyl side group.</text>
</comment>
<keyword evidence="6 14" id="KW-0812">Transmembrane</keyword>
<feature type="transmembrane region" description="Helical" evidence="14">
    <location>
        <begin position="148"/>
        <end position="169"/>
    </location>
</feature>
<comment type="caution">
    <text evidence="15">The sequence shown here is derived from an EMBL/GenBank/DDBJ whole genome shotgun (WGS) entry which is preliminary data.</text>
</comment>